<sequence length="103" mass="11921">MVGKRKQFNKTCSSLLVETYVPKNNFYRQIKQLLKLDFLYQAVAPYYGKCGHKSVDPVVFFKLQLVAHFENICSDRALIEKSGLRLDILYFLDYSPGERLPGP</sequence>
<dbReference type="InterPro" id="IPR008490">
    <property type="entry name" value="Transposase_InsH_N"/>
</dbReference>
<dbReference type="RefSeq" id="WP_302042614.1">
    <property type="nucleotide sequence ID" value="NZ_JAUKPO010000099.1"/>
</dbReference>
<dbReference type="Proteomes" id="UP001168528">
    <property type="component" value="Unassembled WGS sequence"/>
</dbReference>
<dbReference type="EMBL" id="JAUKPO010000099">
    <property type="protein sequence ID" value="MDO1451819.1"/>
    <property type="molecule type" value="Genomic_DNA"/>
</dbReference>
<name>A0ABT8RIL5_9BACT</name>
<proteinExistence type="predicted"/>
<gene>
    <name evidence="2" type="ORF">Q0590_36455</name>
</gene>
<evidence type="ECO:0000313" key="3">
    <source>
        <dbReference type="Proteomes" id="UP001168528"/>
    </source>
</evidence>
<dbReference type="Pfam" id="PF05598">
    <property type="entry name" value="DUF772"/>
    <property type="match status" value="1"/>
</dbReference>
<evidence type="ECO:0000259" key="1">
    <source>
        <dbReference type="Pfam" id="PF05598"/>
    </source>
</evidence>
<keyword evidence="3" id="KW-1185">Reference proteome</keyword>
<reference evidence="2" key="1">
    <citation type="submission" date="2023-07" db="EMBL/GenBank/DDBJ databases">
        <title>The genome sequence of Rhodocytophaga aerolata KACC 12507.</title>
        <authorList>
            <person name="Zhang X."/>
        </authorList>
    </citation>
    <scope>NUCLEOTIDE SEQUENCE</scope>
    <source>
        <strain evidence="2">KACC 12507</strain>
    </source>
</reference>
<accession>A0ABT8RIL5</accession>
<comment type="caution">
    <text evidence="2">The sequence shown here is derived from an EMBL/GenBank/DDBJ whole genome shotgun (WGS) entry which is preliminary data.</text>
</comment>
<feature type="domain" description="Transposase InsH N-terminal" evidence="1">
    <location>
        <begin position="18"/>
        <end position="101"/>
    </location>
</feature>
<organism evidence="2 3">
    <name type="scientific">Rhodocytophaga aerolata</name>
    <dbReference type="NCBI Taxonomy" id="455078"/>
    <lineage>
        <taxon>Bacteria</taxon>
        <taxon>Pseudomonadati</taxon>
        <taxon>Bacteroidota</taxon>
        <taxon>Cytophagia</taxon>
        <taxon>Cytophagales</taxon>
        <taxon>Rhodocytophagaceae</taxon>
        <taxon>Rhodocytophaga</taxon>
    </lineage>
</organism>
<evidence type="ECO:0000313" key="2">
    <source>
        <dbReference type="EMBL" id="MDO1451819.1"/>
    </source>
</evidence>
<protein>
    <submittedName>
        <fullName evidence="2">Transposase</fullName>
    </submittedName>
</protein>